<evidence type="ECO:0000256" key="6">
    <source>
        <dbReference type="ARBA" id="ARBA00022645"/>
    </source>
</evidence>
<dbReference type="InterPro" id="IPR029058">
    <property type="entry name" value="AB_hydrolase_fold"/>
</dbReference>
<evidence type="ECO:0000256" key="7">
    <source>
        <dbReference type="ARBA" id="ARBA00022670"/>
    </source>
</evidence>
<evidence type="ECO:0000313" key="17">
    <source>
        <dbReference type="Proteomes" id="UP000230605"/>
    </source>
</evidence>
<dbReference type="SUPFAM" id="SSF53474">
    <property type="entry name" value="alpha/beta-Hydrolases"/>
    <property type="match status" value="1"/>
</dbReference>
<dbReference type="GO" id="GO:0005886">
    <property type="term" value="C:plasma membrane"/>
    <property type="evidence" value="ECO:0007669"/>
    <property type="project" value="UniProtKB-SubCell"/>
</dbReference>
<sequence>MRKFSFAASLASISLAQFPAPPRDVEFVKLPAGNSVSISYKQTTICETTPGVKAYAGFVHLPPDTLRDLGINQSYPINTFFWFFESRKDPRNAPLTIWINGGPGSSSMAGLFAENGPCQINPDSNSTRLNPWSWNRDSNMLYLDQPVSAGLSYSILQNYTVDLIAANAIKLNDTDPTPQQNSTYLVGTMSDYDNMTTANSSTVAAGAAWHFLQSWTQEFPHYQPNHRKINLAAESYGGRYGPTFFEFFEQQNERIRNSPSSGDEKEMLLDLDTLLLVSPCIDPIMYYSYPELVWNNTYGLKLVNESIRDQMLYNLHKKDGCLDLMWQCGNLTQLYDPHVVGLNATVNQICADAGYICDHDVQQLPNRAAGFSFYDITKKNDRRYVDPFFEGYLNQPHVQDNLGVPLNWTSFSDAVSRAFRNTSDFRPGHLDKLAYLLDHGVKVHIMTGDRDWVCNWFAGEDSSLGVNYSHTSEFQSAGYAPIRTNSSSVGGQVRQYANFSFSVVYDTGHAIPAFQGETAYRIFHRALQHRDIATGTLKVNDKYQTKGPPSVRGQKREVPKPALEICYSLDPGSTCTEEQRYALGNGTVTIKNYIVVDKNSSMLYPQIVGGKDEKE</sequence>
<comment type="similarity">
    <text evidence="3 14">Belongs to the peptidase S10 family.</text>
</comment>
<dbReference type="PROSITE" id="PS00131">
    <property type="entry name" value="CARBOXYPEPT_SER_SER"/>
    <property type="match status" value="1"/>
</dbReference>
<keyword evidence="5" id="KW-0472">Membrane</keyword>
<keyword evidence="9 14" id="KW-0378">Hydrolase</keyword>
<evidence type="ECO:0000256" key="4">
    <source>
        <dbReference type="ARBA" id="ARBA00022475"/>
    </source>
</evidence>
<keyword evidence="18" id="KW-1185">Reference proteome</keyword>
<dbReference type="GO" id="GO:0098552">
    <property type="term" value="C:side of membrane"/>
    <property type="evidence" value="ECO:0007669"/>
    <property type="project" value="UniProtKB-KW"/>
</dbReference>
<evidence type="ECO:0000256" key="3">
    <source>
        <dbReference type="ARBA" id="ARBA00009431"/>
    </source>
</evidence>
<dbReference type="AlphaFoldDB" id="A0A2G5H368"/>
<keyword evidence="12" id="KW-0449">Lipoprotein</keyword>
<feature type="chain" id="PRO_5013426502" description="Carboxypeptidase" evidence="14">
    <location>
        <begin position="17"/>
        <end position="615"/>
    </location>
</feature>
<dbReference type="Proteomes" id="UP001302367">
    <property type="component" value="Chromosome 5"/>
</dbReference>
<comment type="subcellular location">
    <subcellularLocation>
        <location evidence="2">Cell membrane</location>
        <topology evidence="2">Lipid-anchor</topology>
        <topology evidence="2">GPI-anchor</topology>
    </subcellularLocation>
</comment>
<dbReference type="Proteomes" id="UP000230605">
    <property type="component" value="Unassembled WGS sequence"/>
</dbReference>
<keyword evidence="4" id="KW-1003">Cell membrane</keyword>
<evidence type="ECO:0000256" key="10">
    <source>
        <dbReference type="ARBA" id="ARBA00023026"/>
    </source>
</evidence>
<accession>A0A2G5H368</accession>
<dbReference type="GO" id="GO:0000324">
    <property type="term" value="C:fungal-type vacuole"/>
    <property type="evidence" value="ECO:0007669"/>
    <property type="project" value="TreeGrafter"/>
</dbReference>
<keyword evidence="10" id="KW-0843">Virulence</keyword>
<dbReference type="Pfam" id="PF00450">
    <property type="entry name" value="Peptidase_S10"/>
    <property type="match status" value="1"/>
</dbReference>
<protein>
    <recommendedName>
        <fullName evidence="14">Carboxypeptidase</fullName>
        <ecNumber evidence="14">3.4.16.-</ecNumber>
    </recommendedName>
</protein>
<dbReference type="EC" id="3.4.16.-" evidence="14"/>
<dbReference type="PANTHER" id="PTHR11802:SF189">
    <property type="entry name" value="CARBOXYPEPTIDASE"/>
    <property type="match status" value="1"/>
</dbReference>
<dbReference type="PRINTS" id="PR00724">
    <property type="entry name" value="CRBOXYPTASEC"/>
</dbReference>
<evidence type="ECO:0000313" key="15">
    <source>
        <dbReference type="EMBL" id="PIA86956.1"/>
    </source>
</evidence>
<dbReference type="EMBL" id="LKMD01000129">
    <property type="protein sequence ID" value="PIA86956.1"/>
    <property type="molecule type" value="Genomic_DNA"/>
</dbReference>
<evidence type="ECO:0000256" key="9">
    <source>
        <dbReference type="ARBA" id="ARBA00022801"/>
    </source>
</evidence>
<proteinExistence type="inferred from homology"/>
<dbReference type="Gene3D" id="3.40.50.1820">
    <property type="entry name" value="alpha/beta hydrolase"/>
    <property type="match status" value="1"/>
</dbReference>
<dbReference type="GO" id="GO:0004185">
    <property type="term" value="F:serine-type carboxypeptidase activity"/>
    <property type="evidence" value="ECO:0007669"/>
    <property type="project" value="UniProtKB-UniRule"/>
</dbReference>
<evidence type="ECO:0000256" key="1">
    <source>
        <dbReference type="ARBA" id="ARBA00001003"/>
    </source>
</evidence>
<keyword evidence="11" id="KW-0325">Glycoprotein</keyword>
<evidence type="ECO:0000256" key="13">
    <source>
        <dbReference type="ARBA" id="ARBA00037356"/>
    </source>
</evidence>
<reference evidence="15 17" key="1">
    <citation type="submission" date="2015-10" db="EMBL/GenBank/DDBJ databases">
        <title>The cercosporin biosynthetic gene cluster was horizontally transferred to several fungal lineages and shown to be expanded in Cercospora beticola based on microsynteny with recipient genomes.</title>
        <authorList>
            <person name="De Jonge R."/>
            <person name="Ebert M.K."/>
            <person name="Suttle J.C."/>
            <person name="Jurick Ii W.M."/>
            <person name="Secor G.A."/>
            <person name="Thomma B.P."/>
            <person name="Van De Peer Y."/>
            <person name="Bolton M.D."/>
        </authorList>
    </citation>
    <scope>NUCLEOTIDE SEQUENCE [LARGE SCALE GENOMIC DNA]</scope>
    <source>
        <strain evidence="15 17">09-40</strain>
    </source>
</reference>
<keyword evidence="8 14" id="KW-0732">Signal</keyword>
<dbReference type="OrthoDB" id="443318at2759"/>
<gene>
    <name evidence="15" type="ORF">CB0940_12252</name>
    <name evidence="16" type="ORF">RHO25_008970</name>
</gene>
<evidence type="ECO:0000256" key="2">
    <source>
        <dbReference type="ARBA" id="ARBA00004609"/>
    </source>
</evidence>
<comment type="function">
    <text evidence="13">Extracellular serine carboxypeptidase that contributes to pathogenicity.</text>
</comment>
<evidence type="ECO:0000256" key="5">
    <source>
        <dbReference type="ARBA" id="ARBA00022622"/>
    </source>
</evidence>
<keyword evidence="7 14" id="KW-0645">Protease</keyword>
<feature type="signal peptide" evidence="14">
    <location>
        <begin position="1"/>
        <end position="16"/>
    </location>
</feature>
<dbReference type="EMBL" id="CP134188">
    <property type="protein sequence ID" value="WPB04324.1"/>
    <property type="molecule type" value="Genomic_DNA"/>
</dbReference>
<evidence type="ECO:0000256" key="11">
    <source>
        <dbReference type="ARBA" id="ARBA00023180"/>
    </source>
</evidence>
<organism evidence="15 17">
    <name type="scientific">Cercospora beticola</name>
    <name type="common">Sugarbeet leaf spot fungus</name>
    <dbReference type="NCBI Taxonomy" id="122368"/>
    <lineage>
        <taxon>Eukaryota</taxon>
        <taxon>Fungi</taxon>
        <taxon>Dikarya</taxon>
        <taxon>Ascomycota</taxon>
        <taxon>Pezizomycotina</taxon>
        <taxon>Dothideomycetes</taxon>
        <taxon>Dothideomycetidae</taxon>
        <taxon>Mycosphaerellales</taxon>
        <taxon>Mycosphaerellaceae</taxon>
        <taxon>Cercospora</taxon>
    </lineage>
</organism>
<reference evidence="16 18" key="2">
    <citation type="submission" date="2023-09" db="EMBL/GenBank/DDBJ databases">
        <title>Complete-Gapless Cercospora beticola genome.</title>
        <authorList>
            <person name="Wyatt N.A."/>
            <person name="Spanner R.E."/>
            <person name="Bolton M.D."/>
        </authorList>
    </citation>
    <scope>NUCLEOTIDE SEQUENCE [LARGE SCALE GENOMIC DNA]</scope>
    <source>
        <strain evidence="16">Cb09-40</strain>
    </source>
</reference>
<dbReference type="PANTHER" id="PTHR11802">
    <property type="entry name" value="SERINE PROTEASE FAMILY S10 SERINE CARBOXYPEPTIDASE"/>
    <property type="match status" value="1"/>
</dbReference>
<dbReference type="InterPro" id="IPR001563">
    <property type="entry name" value="Peptidase_S10"/>
</dbReference>
<dbReference type="InterPro" id="IPR018202">
    <property type="entry name" value="Ser_caboxypep_ser_AS"/>
</dbReference>
<name>A0A2G5H368_CERBT</name>
<keyword evidence="6 14" id="KW-0121">Carboxypeptidase</keyword>
<comment type="catalytic activity">
    <reaction evidence="1">
        <text>Preferential release of a C-terminal arginine or lysine residue.</text>
        <dbReference type="EC" id="3.4.16.6"/>
    </reaction>
</comment>
<evidence type="ECO:0000256" key="8">
    <source>
        <dbReference type="ARBA" id="ARBA00022729"/>
    </source>
</evidence>
<evidence type="ECO:0000313" key="18">
    <source>
        <dbReference type="Proteomes" id="UP001302367"/>
    </source>
</evidence>
<evidence type="ECO:0000256" key="12">
    <source>
        <dbReference type="ARBA" id="ARBA00023288"/>
    </source>
</evidence>
<evidence type="ECO:0000256" key="14">
    <source>
        <dbReference type="RuleBase" id="RU361156"/>
    </source>
</evidence>
<dbReference type="GO" id="GO:0006508">
    <property type="term" value="P:proteolysis"/>
    <property type="evidence" value="ECO:0007669"/>
    <property type="project" value="UniProtKB-KW"/>
</dbReference>
<keyword evidence="5" id="KW-0336">GPI-anchor</keyword>
<evidence type="ECO:0000313" key="16">
    <source>
        <dbReference type="EMBL" id="WPB04324.1"/>
    </source>
</evidence>